<dbReference type="InterPro" id="IPR016071">
    <property type="entry name" value="Staphylococal_nuclease_OB-fold"/>
</dbReference>
<keyword evidence="7" id="KW-1133">Transmembrane helix</keyword>
<dbReference type="Gene3D" id="2.40.50.90">
    <property type="match status" value="1"/>
</dbReference>
<dbReference type="RefSeq" id="WP_245937463.1">
    <property type="nucleotide sequence ID" value="NZ_QPJJ01000010.1"/>
</dbReference>
<evidence type="ECO:0000256" key="8">
    <source>
        <dbReference type="SAM" id="SignalP"/>
    </source>
</evidence>
<evidence type="ECO:0000256" key="7">
    <source>
        <dbReference type="SAM" id="Phobius"/>
    </source>
</evidence>
<keyword evidence="5" id="KW-0572">Peptidoglycan-anchor</keyword>
<organism evidence="10 11">
    <name type="scientific">Saliterribacillus persicus</name>
    <dbReference type="NCBI Taxonomy" id="930114"/>
    <lineage>
        <taxon>Bacteria</taxon>
        <taxon>Bacillati</taxon>
        <taxon>Bacillota</taxon>
        <taxon>Bacilli</taxon>
        <taxon>Bacillales</taxon>
        <taxon>Bacillaceae</taxon>
        <taxon>Saliterribacillus</taxon>
    </lineage>
</organism>
<reference evidence="10 11" key="1">
    <citation type="submission" date="2018-07" db="EMBL/GenBank/DDBJ databases">
        <title>Genomic Encyclopedia of Type Strains, Phase IV (KMG-IV): sequencing the most valuable type-strain genomes for metagenomic binning, comparative biology and taxonomic classification.</title>
        <authorList>
            <person name="Goeker M."/>
        </authorList>
    </citation>
    <scope>NUCLEOTIDE SEQUENCE [LARGE SCALE GENOMIC DNA]</scope>
    <source>
        <strain evidence="10 11">DSM 27696</strain>
    </source>
</reference>
<feature type="transmembrane region" description="Helical" evidence="7">
    <location>
        <begin position="1623"/>
        <end position="1643"/>
    </location>
</feature>
<comment type="caution">
    <text evidence="10">The sequence shown here is derived from an EMBL/GenBank/DDBJ whole genome shotgun (WGS) entry which is preliminary data.</text>
</comment>
<dbReference type="InterPro" id="IPR004843">
    <property type="entry name" value="Calcineurin-like_PHP"/>
</dbReference>
<evidence type="ECO:0000313" key="10">
    <source>
        <dbReference type="EMBL" id="RCW65890.1"/>
    </source>
</evidence>
<accession>A0A368XD66</accession>
<evidence type="ECO:0000313" key="11">
    <source>
        <dbReference type="Proteomes" id="UP000252585"/>
    </source>
</evidence>
<dbReference type="InterPro" id="IPR006146">
    <property type="entry name" value="5'-Nucleotdase_CS"/>
</dbReference>
<dbReference type="GO" id="GO:0046872">
    <property type="term" value="F:metal ion binding"/>
    <property type="evidence" value="ECO:0007669"/>
    <property type="project" value="InterPro"/>
</dbReference>
<dbReference type="Pfam" id="PF19886">
    <property type="entry name" value="DUF6359"/>
    <property type="match status" value="1"/>
</dbReference>
<dbReference type="SMART" id="SM00318">
    <property type="entry name" value="SNc"/>
    <property type="match status" value="1"/>
</dbReference>
<dbReference type="Pfam" id="PF02872">
    <property type="entry name" value="5_nucleotid_C"/>
    <property type="match status" value="1"/>
</dbReference>
<evidence type="ECO:0000256" key="4">
    <source>
        <dbReference type="ARBA" id="ARBA00022729"/>
    </source>
</evidence>
<feature type="region of interest" description="Disordered" evidence="6">
    <location>
        <begin position="1548"/>
        <end position="1615"/>
    </location>
</feature>
<keyword evidence="3" id="KW-0964">Secreted</keyword>
<dbReference type="InterPro" id="IPR006179">
    <property type="entry name" value="5_nucleotidase/apyrase"/>
</dbReference>
<feature type="chain" id="PRO_5038468717" evidence="8">
    <location>
        <begin position="27"/>
        <end position="1649"/>
    </location>
</feature>
<evidence type="ECO:0000256" key="1">
    <source>
        <dbReference type="ARBA" id="ARBA00004168"/>
    </source>
</evidence>
<evidence type="ECO:0000256" key="5">
    <source>
        <dbReference type="ARBA" id="ARBA00023088"/>
    </source>
</evidence>
<dbReference type="GO" id="GO:0008768">
    <property type="term" value="F:UDP-sugar diphosphatase activity"/>
    <property type="evidence" value="ECO:0007669"/>
    <property type="project" value="TreeGrafter"/>
</dbReference>
<dbReference type="Pfam" id="PF00565">
    <property type="entry name" value="SNase"/>
    <property type="match status" value="1"/>
</dbReference>
<dbReference type="Gene3D" id="3.60.21.10">
    <property type="match status" value="1"/>
</dbReference>
<evidence type="ECO:0000259" key="9">
    <source>
        <dbReference type="PROSITE" id="PS50830"/>
    </source>
</evidence>
<feature type="signal peptide" evidence="8">
    <location>
        <begin position="1"/>
        <end position="26"/>
    </location>
</feature>
<dbReference type="InterPro" id="IPR029052">
    <property type="entry name" value="Metallo-depent_PP-like"/>
</dbReference>
<evidence type="ECO:0000256" key="6">
    <source>
        <dbReference type="SAM" id="MobiDB-lite"/>
    </source>
</evidence>
<dbReference type="SUPFAM" id="SSF56300">
    <property type="entry name" value="Metallo-dependent phosphatases"/>
    <property type="match status" value="1"/>
</dbReference>
<dbReference type="GO" id="GO:0000166">
    <property type="term" value="F:nucleotide binding"/>
    <property type="evidence" value="ECO:0007669"/>
    <property type="project" value="InterPro"/>
</dbReference>
<dbReference type="InterPro" id="IPR008334">
    <property type="entry name" value="5'-Nucleotdase_C"/>
</dbReference>
<protein>
    <submittedName>
        <fullName evidence="10">2',3'-cyclic-nucleotide 2'-phosphodiesterase (5'-nucleotidase family)</fullName>
    </submittedName>
</protein>
<dbReference type="PROSITE" id="PS00786">
    <property type="entry name" value="5_NUCLEOTIDASE_2"/>
    <property type="match status" value="1"/>
</dbReference>
<sequence>MRHLPIRKFFSSFLVAILILASFSNAFIPVVNAEENGEPLTVAEALELEHGTGVTLEGYIVEPTNGQYAIKVADSVEDTSTTIVVKLEPNQRDAFSPENNSDALGKEILVTGERDTYSNQESIEYVSSIEFVDSTGSDEDFLTVSKTLELEQGVEATVKGFIVEGLNGIYAMKLSDSVEDTSTTLNVKLEVDQRDIFSPELNPNALGQEVIVTGETGEYYGEQALENVSSIEFVDPSVPSEPEEPEEPIDAIDISDARALGDGQLATIEGTVLASPSAIGNGQYNTYIQDNTAGINIFSYEQGDFPSLNKGDKVKVSGELETYNGLKEILPSTVEIIDQDQSLPEPQLITLAEMTDGSTAEKYEGELVEVNGYITNIPDSPAGGGYNISIVDEDFNGTTLRVMEGSLDISALEEGNWYDVTAIMSQYNSYQLIPTEASDITLADEQPEAPTAAGEYTSTVMYVTDGDTIRLETPVLGADRVRFVNIDTPETDMGSANGAHGDNQDQHGDAATEYLQTLLPEGEEVTLKIGSEPTDPYGRLLAQVINKDGINTNLEMVKQGYASSYFIWPVGNEEEYETYQAATREAKDNERGIWDPADPLIEQPFEYRAILEGGDFSRYVGHSDTKEYVEPLEWAEVPVDKRIFFASAQEAEAQGYTAVDDEGSDPVDPPSANILELQLLSMNDLHGKIDQEYELDLDGDGEVDGMFGRMDYTSAFIKDRAEDNPNTLIVHAGDMIGGSSPVSGLYQDEPTVEIMEEIGFDFGTVGNHEFDEGTDELLRMVNGGEHPEGLGTADYDGMNFDNLCANCVYKDSGETILPPYAVAEVDGEKIGFIGVNTQASANMVMPAGIEDIEFTDEATAVNEAVAELQADGVEAIVVLAHMPATQNDSSATGDSANLANNVDDAVDIIYAAHNHEVVDAIVDNKLIVQASEYGKAFADVDIEIDRETGDIVNKEAEIVFVDQSEMEPDPAVTGILEKYDDLISDKMNEVLGYNANTMTGSYTGDGDHGLGNLIADAMKWSMDSDFAMMNGGGIRDHLLEGEVTWGELYNVMPFGNTLMEFEVTGADIYDIIDEQISAQYGPDYSVSGLKYTWDSSTFEAIDIMFMDGTLIDEDETYTLAVNNYMGTSAGPIKDLGKNEIMGPVDLDSFVNYVKHLDTTEENPINIGPEGRIVEVDTGSGDELGEVTIADARDAEPGTEVTVEGIVTTTPGAWGSDGFYMQDETGGTYVFGDESVNVGDTVKLTAKTASYNGEFQLSSVSELVITGSTDIPTPIVLSPAGIDDSNQGELVILKGAKISGLEEVNDYGTFEFTATKDGETILVRVDNRTGLAFSNFTFEDGDIVDVSGISSVFNGVYQLKPTKAADIVEHIEEPEPEEQEQVVIKPAVSNGKATIDTANIDKVKDQGELIVDVEEEEEIELELTTDQIKKLKLKDAKLIISAKLTSLSIPSSVLPDGDVTIKVKEVTDVEGAIGKVFDFTINGGEVHEFSEPVTLKFFVGELENENVEVRYYNEEMGEWKSIGGTYSDGTVTAETEHFSIFGVFEIAEGEEIPGTGDDNDSGDESEETPGETGSEDSSDGSDESDESDETPGETDSEDSSGGSVVEKESGDSLDEKLPETASNMFNLLLLGSMFILAGLLFYYYQRRRII</sequence>
<name>A0A368XD66_9BACI</name>
<dbReference type="PROSITE" id="PS50830">
    <property type="entry name" value="TNASE_3"/>
    <property type="match status" value="1"/>
</dbReference>
<feature type="domain" description="TNase-like" evidence="9">
    <location>
        <begin position="454"/>
        <end position="596"/>
    </location>
</feature>
<dbReference type="CDD" id="cd04486">
    <property type="entry name" value="YhcR_OBF_like"/>
    <property type="match status" value="1"/>
</dbReference>
<evidence type="ECO:0000256" key="2">
    <source>
        <dbReference type="ARBA" id="ARBA00022512"/>
    </source>
</evidence>
<dbReference type="InterPro" id="IPR045939">
    <property type="entry name" value="YhcR_N"/>
</dbReference>
<keyword evidence="7" id="KW-0472">Membrane</keyword>
<dbReference type="InterPro" id="IPR035437">
    <property type="entry name" value="SNase_OB-fold_sf"/>
</dbReference>
<dbReference type="Pfam" id="PF00149">
    <property type="entry name" value="Metallophos"/>
    <property type="match status" value="1"/>
</dbReference>
<keyword evidence="7" id="KW-0812">Transmembrane</keyword>
<dbReference type="GO" id="GO:0030288">
    <property type="term" value="C:outer membrane-bounded periplasmic space"/>
    <property type="evidence" value="ECO:0007669"/>
    <property type="project" value="TreeGrafter"/>
</dbReference>
<dbReference type="Proteomes" id="UP000252585">
    <property type="component" value="Unassembled WGS sequence"/>
</dbReference>
<dbReference type="EMBL" id="QPJJ01000010">
    <property type="protein sequence ID" value="RCW65890.1"/>
    <property type="molecule type" value="Genomic_DNA"/>
</dbReference>
<dbReference type="PANTHER" id="PTHR11575:SF24">
    <property type="entry name" value="5'-NUCLEOTIDASE"/>
    <property type="match status" value="1"/>
</dbReference>
<dbReference type="GO" id="GO:0009166">
    <property type="term" value="P:nucleotide catabolic process"/>
    <property type="evidence" value="ECO:0007669"/>
    <property type="project" value="InterPro"/>
</dbReference>
<keyword evidence="11" id="KW-1185">Reference proteome</keyword>
<dbReference type="SUPFAM" id="SSF55816">
    <property type="entry name" value="5'-nucleotidase (syn. UDP-sugar hydrolase), C-terminal domain"/>
    <property type="match status" value="1"/>
</dbReference>
<keyword evidence="4 8" id="KW-0732">Signal</keyword>
<gene>
    <name evidence="10" type="ORF">DFR57_110108</name>
</gene>
<dbReference type="PRINTS" id="PR01607">
    <property type="entry name" value="APYRASEFAMLY"/>
</dbReference>
<dbReference type="PANTHER" id="PTHR11575">
    <property type="entry name" value="5'-NUCLEOTIDASE-RELATED"/>
    <property type="match status" value="1"/>
</dbReference>
<evidence type="ECO:0000256" key="3">
    <source>
        <dbReference type="ARBA" id="ARBA00022525"/>
    </source>
</evidence>
<keyword evidence="2" id="KW-0134">Cell wall</keyword>
<comment type="subcellular location">
    <subcellularLocation>
        <location evidence="1">Secreted</location>
        <location evidence="1">Cell wall</location>
        <topology evidence="1">Peptidoglycan-anchor</topology>
    </subcellularLocation>
</comment>
<dbReference type="GO" id="GO:0008253">
    <property type="term" value="F:5'-nucleotidase activity"/>
    <property type="evidence" value="ECO:0007669"/>
    <property type="project" value="TreeGrafter"/>
</dbReference>
<dbReference type="Gene3D" id="3.90.780.10">
    <property type="entry name" value="5'-Nucleotidase, C-terminal domain"/>
    <property type="match status" value="1"/>
</dbReference>
<proteinExistence type="predicted"/>
<feature type="compositionally biased region" description="Basic and acidic residues" evidence="6">
    <location>
        <begin position="1604"/>
        <end position="1615"/>
    </location>
</feature>
<feature type="compositionally biased region" description="Acidic residues" evidence="6">
    <location>
        <begin position="1548"/>
        <end position="1597"/>
    </location>
</feature>
<dbReference type="SUPFAM" id="SSF50199">
    <property type="entry name" value="Staphylococcal nuclease"/>
    <property type="match status" value="1"/>
</dbReference>
<dbReference type="InterPro" id="IPR036907">
    <property type="entry name" value="5'-Nucleotdase_C_sf"/>
</dbReference>
<dbReference type="FunFam" id="3.60.21.10:FF:000052">
    <property type="entry name" value="Endonuclease YhcR"/>
    <property type="match status" value="1"/>
</dbReference>